<accession>A0A024VH19</accession>
<gene>
    <name evidence="1" type="ORF">PFFCH_05067</name>
</gene>
<sequence>MKSALGVRGRLRQPSFRPFYRGRGAYKKIVTNPYERT</sequence>
<reference evidence="1 2" key="1">
    <citation type="submission" date="2013-02" db="EMBL/GenBank/DDBJ databases">
        <title>The Genome Annotation of Plasmodium falciparum FCH/4.</title>
        <authorList>
            <consortium name="The Broad Institute Genome Sequencing Platform"/>
            <consortium name="The Broad Institute Genome Sequencing Center for Infectious Disease"/>
            <person name="Neafsey D."/>
            <person name="Hoffman S."/>
            <person name="Volkman S."/>
            <person name="Rosenthal P."/>
            <person name="Walker B."/>
            <person name="Young S.K."/>
            <person name="Zeng Q."/>
            <person name="Gargeya S."/>
            <person name="Fitzgerald M."/>
            <person name="Haas B."/>
            <person name="Abouelleil A."/>
            <person name="Allen A.W."/>
            <person name="Alvarado L."/>
            <person name="Arachchi H.M."/>
            <person name="Berlin A.M."/>
            <person name="Chapman S.B."/>
            <person name="Gainer-Dewar J."/>
            <person name="Goldberg J."/>
            <person name="Griggs A."/>
            <person name="Gujja S."/>
            <person name="Hansen M."/>
            <person name="Howarth C."/>
            <person name="Imamovic A."/>
            <person name="Ireland A."/>
            <person name="Larimer J."/>
            <person name="McCowan C."/>
            <person name="Murphy C."/>
            <person name="Pearson M."/>
            <person name="Poon T.W."/>
            <person name="Priest M."/>
            <person name="Roberts A."/>
            <person name="Saif S."/>
            <person name="Shea T."/>
            <person name="Sisk P."/>
            <person name="Sykes S."/>
            <person name="Wortman J."/>
            <person name="Nusbaum C."/>
            <person name="Birren B."/>
        </authorList>
    </citation>
    <scope>NUCLEOTIDE SEQUENCE [LARGE SCALE GENOMIC DNA]</scope>
    <source>
        <strain evidence="1 2">FCH/4</strain>
    </source>
</reference>
<name>A0A024VH19_PLAFA</name>
<dbReference type="Proteomes" id="UP000030656">
    <property type="component" value="Unassembled WGS sequence"/>
</dbReference>
<evidence type="ECO:0000313" key="1">
    <source>
        <dbReference type="EMBL" id="ETW27465.1"/>
    </source>
</evidence>
<evidence type="ECO:0000313" key="2">
    <source>
        <dbReference type="Proteomes" id="UP000030656"/>
    </source>
</evidence>
<protein>
    <submittedName>
        <fullName evidence="1">Uncharacterized protein</fullName>
    </submittedName>
</protein>
<dbReference type="AlphaFoldDB" id="A0A024VH19"/>
<reference evidence="1 2" key="2">
    <citation type="submission" date="2013-02" db="EMBL/GenBank/DDBJ databases">
        <title>The Genome Sequence of Plasmodium falciparum FCH/4.</title>
        <authorList>
            <consortium name="The Broad Institute Genome Sequencing Platform"/>
            <consortium name="The Broad Institute Genome Sequencing Center for Infectious Disease"/>
            <person name="Neafsey D."/>
            <person name="Cheeseman I."/>
            <person name="Volkman S."/>
            <person name="Adams J."/>
            <person name="Walker B."/>
            <person name="Young S.K."/>
            <person name="Zeng Q."/>
            <person name="Gargeya S."/>
            <person name="Fitzgerald M."/>
            <person name="Haas B."/>
            <person name="Abouelleil A."/>
            <person name="Alvarado L."/>
            <person name="Arachchi H.M."/>
            <person name="Berlin A.M."/>
            <person name="Chapman S.B."/>
            <person name="Dewar J."/>
            <person name="Goldberg J."/>
            <person name="Griggs A."/>
            <person name="Gujja S."/>
            <person name="Hansen M."/>
            <person name="Howarth C."/>
            <person name="Imamovic A."/>
            <person name="Larimer J."/>
            <person name="McCowan C."/>
            <person name="Murphy C."/>
            <person name="Neiman D."/>
            <person name="Pearson M."/>
            <person name="Priest M."/>
            <person name="Roberts A."/>
            <person name="Saif S."/>
            <person name="Shea T."/>
            <person name="Sisk P."/>
            <person name="Sykes S."/>
            <person name="Wortman J."/>
            <person name="Nusbaum C."/>
            <person name="Birren B."/>
        </authorList>
    </citation>
    <scope>NUCLEOTIDE SEQUENCE [LARGE SCALE GENOMIC DNA]</scope>
    <source>
        <strain evidence="1 2">FCH/4</strain>
    </source>
</reference>
<proteinExistence type="predicted"/>
<dbReference type="EMBL" id="KI928066">
    <property type="protein sequence ID" value="ETW27465.1"/>
    <property type="molecule type" value="Genomic_DNA"/>
</dbReference>
<organism evidence="1 2">
    <name type="scientific">Plasmodium falciparum FCH/4</name>
    <dbReference type="NCBI Taxonomy" id="1036724"/>
    <lineage>
        <taxon>Eukaryota</taxon>
        <taxon>Sar</taxon>
        <taxon>Alveolata</taxon>
        <taxon>Apicomplexa</taxon>
        <taxon>Aconoidasida</taxon>
        <taxon>Haemosporida</taxon>
        <taxon>Plasmodiidae</taxon>
        <taxon>Plasmodium</taxon>
        <taxon>Plasmodium (Laverania)</taxon>
    </lineage>
</organism>